<dbReference type="GO" id="GO:0006313">
    <property type="term" value="P:DNA transposition"/>
    <property type="evidence" value="ECO:0007669"/>
    <property type="project" value="UniProtKB-UniRule"/>
</dbReference>
<dbReference type="PANTHER" id="PTHR30349">
    <property type="entry name" value="PHAGE INTEGRASE-RELATED"/>
    <property type="match status" value="1"/>
</dbReference>
<keyword evidence="8 9" id="KW-0131">Cell cycle</keyword>
<evidence type="ECO:0000313" key="12">
    <source>
        <dbReference type="EMBL" id="RRJ86090.1"/>
    </source>
</evidence>
<dbReference type="GO" id="GO:0007059">
    <property type="term" value="P:chromosome segregation"/>
    <property type="evidence" value="ECO:0007669"/>
    <property type="project" value="UniProtKB-UniRule"/>
</dbReference>
<dbReference type="InterPro" id="IPR011010">
    <property type="entry name" value="DNA_brk_join_enz"/>
</dbReference>
<comment type="subunit">
    <text evidence="9">Forms a cyclic heterotetrameric complex composed of two molecules of XerC and two molecules of XerD.</text>
</comment>
<feature type="domain" description="Core-binding (CB)" evidence="11">
    <location>
        <begin position="2"/>
        <end position="88"/>
    </location>
</feature>
<dbReference type="CDD" id="cd00798">
    <property type="entry name" value="INT_XerDC_C"/>
    <property type="match status" value="1"/>
</dbReference>
<evidence type="ECO:0000259" key="10">
    <source>
        <dbReference type="PROSITE" id="PS51898"/>
    </source>
</evidence>
<comment type="caution">
    <text evidence="12">The sequence shown here is derived from an EMBL/GenBank/DDBJ whole genome shotgun (WGS) entry which is preliminary data.</text>
</comment>
<dbReference type="SUPFAM" id="SSF56349">
    <property type="entry name" value="DNA breaking-rejoining enzymes"/>
    <property type="match status" value="1"/>
</dbReference>
<evidence type="ECO:0000259" key="11">
    <source>
        <dbReference type="PROSITE" id="PS51900"/>
    </source>
</evidence>
<proteinExistence type="inferred from homology"/>
<accession>A0A3P3VTU4</accession>
<dbReference type="InterPro" id="IPR013762">
    <property type="entry name" value="Integrase-like_cat_sf"/>
</dbReference>
<dbReference type="RefSeq" id="WP_124973130.1">
    <property type="nucleotide sequence ID" value="NZ_RQVS01000012.1"/>
</dbReference>
<evidence type="ECO:0000256" key="7">
    <source>
        <dbReference type="ARBA" id="ARBA00023172"/>
    </source>
</evidence>
<feature type="active site" evidence="9">
    <location>
        <position position="176"/>
    </location>
</feature>
<comment type="function">
    <text evidence="9">Site-specific tyrosine recombinase, which acts by catalyzing the cutting and rejoining of the recombining DNA molecules. The XerC-XerD complex is essential to convert dimers of the bacterial chromosome into monomers to permit their segregation at cell division. It also contributes to the segregational stability of plasmids.</text>
</comment>
<dbReference type="HAMAP" id="MF_01808">
    <property type="entry name" value="Recomb_XerC_XerD"/>
    <property type="match status" value="1"/>
</dbReference>
<dbReference type="InterPro" id="IPR010998">
    <property type="entry name" value="Integrase_recombinase_N"/>
</dbReference>
<keyword evidence="2 9" id="KW-0963">Cytoplasm</keyword>
<dbReference type="PANTHER" id="PTHR30349:SF77">
    <property type="entry name" value="TYROSINE RECOMBINASE XERC"/>
    <property type="match status" value="1"/>
</dbReference>
<keyword evidence="6 9" id="KW-0238">DNA-binding</keyword>
<dbReference type="PROSITE" id="PS51900">
    <property type="entry name" value="CB"/>
    <property type="match status" value="1"/>
</dbReference>
<dbReference type="AlphaFoldDB" id="A0A3P3VTU4"/>
<evidence type="ECO:0000313" key="13">
    <source>
        <dbReference type="Proteomes" id="UP000274391"/>
    </source>
</evidence>
<comment type="subcellular location">
    <subcellularLocation>
        <location evidence="1 9">Cytoplasm</location>
    </subcellularLocation>
</comment>
<feature type="active site" evidence="9">
    <location>
        <position position="247"/>
    </location>
</feature>
<dbReference type="InterPro" id="IPR050090">
    <property type="entry name" value="Tyrosine_recombinase_XerCD"/>
</dbReference>
<keyword evidence="4 9" id="KW-0159">Chromosome partition</keyword>
<dbReference type="Gene3D" id="1.10.150.130">
    <property type="match status" value="1"/>
</dbReference>
<dbReference type="OrthoDB" id="9801717at2"/>
<gene>
    <name evidence="9" type="primary">xerC</name>
    <name evidence="12" type="ORF">EG850_10240</name>
</gene>
<dbReference type="InterPro" id="IPR004107">
    <property type="entry name" value="Integrase_SAM-like_N"/>
</dbReference>
<dbReference type="Gene3D" id="1.10.443.10">
    <property type="entry name" value="Intergrase catalytic core"/>
    <property type="match status" value="1"/>
</dbReference>
<dbReference type="Pfam" id="PF00589">
    <property type="entry name" value="Phage_integrase"/>
    <property type="match status" value="1"/>
</dbReference>
<feature type="domain" description="Tyr recombinase" evidence="10">
    <location>
        <begin position="108"/>
        <end position="295"/>
    </location>
</feature>
<evidence type="ECO:0000256" key="1">
    <source>
        <dbReference type="ARBA" id="ARBA00004496"/>
    </source>
</evidence>
<feature type="active site" description="O-(3'-phospho-DNA)-tyrosine intermediate" evidence="9">
    <location>
        <position position="282"/>
    </location>
</feature>
<evidence type="ECO:0000256" key="2">
    <source>
        <dbReference type="ARBA" id="ARBA00022490"/>
    </source>
</evidence>
<organism evidence="12 13">
    <name type="scientific">Gulosibacter macacae</name>
    <dbReference type="NCBI Taxonomy" id="2488791"/>
    <lineage>
        <taxon>Bacteria</taxon>
        <taxon>Bacillati</taxon>
        <taxon>Actinomycetota</taxon>
        <taxon>Actinomycetes</taxon>
        <taxon>Micrococcales</taxon>
        <taxon>Microbacteriaceae</taxon>
        <taxon>Gulosibacter</taxon>
    </lineage>
</organism>
<dbReference type="Proteomes" id="UP000274391">
    <property type="component" value="Unassembled WGS sequence"/>
</dbReference>
<evidence type="ECO:0000256" key="8">
    <source>
        <dbReference type="ARBA" id="ARBA00023306"/>
    </source>
</evidence>
<dbReference type="Pfam" id="PF02899">
    <property type="entry name" value="Phage_int_SAM_1"/>
    <property type="match status" value="1"/>
</dbReference>
<feature type="active site" evidence="9">
    <location>
        <position position="250"/>
    </location>
</feature>
<dbReference type="InterPro" id="IPR044068">
    <property type="entry name" value="CB"/>
</dbReference>
<comment type="similarity">
    <text evidence="9">Belongs to the 'phage' integrase family. XerC subfamily.</text>
</comment>
<name>A0A3P3VTU4_9MICO</name>
<dbReference type="GO" id="GO:0005737">
    <property type="term" value="C:cytoplasm"/>
    <property type="evidence" value="ECO:0007669"/>
    <property type="project" value="UniProtKB-SubCell"/>
</dbReference>
<reference evidence="12 13" key="1">
    <citation type="submission" date="2018-11" db="EMBL/GenBank/DDBJ databases">
        <title>YIM 102482-1 draft genome.</title>
        <authorList>
            <person name="Li G."/>
            <person name="Jiang Y."/>
        </authorList>
    </citation>
    <scope>NUCLEOTIDE SEQUENCE [LARGE SCALE GENOMIC DNA]</scope>
    <source>
        <strain evidence="12 13">YIM 102482-1</strain>
    </source>
</reference>
<feature type="active site" evidence="9">
    <location>
        <position position="152"/>
    </location>
</feature>
<dbReference type="InterPro" id="IPR002104">
    <property type="entry name" value="Integrase_catalytic"/>
</dbReference>
<keyword evidence="13" id="KW-1185">Reference proteome</keyword>
<evidence type="ECO:0000256" key="5">
    <source>
        <dbReference type="ARBA" id="ARBA00022908"/>
    </source>
</evidence>
<dbReference type="SUPFAM" id="SSF47823">
    <property type="entry name" value="lambda integrase-like, N-terminal domain"/>
    <property type="match status" value="1"/>
</dbReference>
<evidence type="ECO:0000256" key="6">
    <source>
        <dbReference type="ARBA" id="ARBA00023125"/>
    </source>
</evidence>
<protein>
    <recommendedName>
        <fullName evidence="9">Tyrosine recombinase XerC</fullName>
    </recommendedName>
</protein>
<evidence type="ECO:0000256" key="9">
    <source>
        <dbReference type="HAMAP-Rule" id="MF_01808"/>
    </source>
</evidence>
<dbReference type="PROSITE" id="PS51898">
    <property type="entry name" value="TYR_RECOMBINASE"/>
    <property type="match status" value="1"/>
</dbReference>
<keyword evidence="3 9" id="KW-0132">Cell division</keyword>
<sequence>MSELRDAVADYARALDLERGRSAHTIRAARGDLDGFVAFAEARGSDNLADLDLEDFRDWLWAESEAGLASATIARRASSARGFTAWLRLTERGPDAARRLKSPKTGRTLPRMVSAGHMDDIFDELRARAATGDPVALRDLAIVEVLYATGIRVSELCSLDLDSLELERRMLRVIGKGNRERVVPFGAPCAEALVEWLARGRRAIASESAGEALFLGARGRRINARTVYDLARRQLEHSPGTGPAGPHTFRHTAATHLLDGGADLRGVQELLGHADLGTTQIYTHVSTERLRETYRQAHPRA</sequence>
<evidence type="ECO:0000256" key="3">
    <source>
        <dbReference type="ARBA" id="ARBA00022618"/>
    </source>
</evidence>
<evidence type="ECO:0000256" key="4">
    <source>
        <dbReference type="ARBA" id="ARBA00022829"/>
    </source>
</evidence>
<dbReference type="GO" id="GO:0051301">
    <property type="term" value="P:cell division"/>
    <property type="evidence" value="ECO:0007669"/>
    <property type="project" value="UniProtKB-KW"/>
</dbReference>
<keyword evidence="5 9" id="KW-0229">DNA integration</keyword>
<keyword evidence="7 9" id="KW-0233">DNA recombination</keyword>
<dbReference type="GO" id="GO:0009037">
    <property type="term" value="F:tyrosine-based site-specific recombinase activity"/>
    <property type="evidence" value="ECO:0007669"/>
    <property type="project" value="UniProtKB-UniRule"/>
</dbReference>
<feature type="active site" evidence="9">
    <location>
        <position position="273"/>
    </location>
</feature>
<dbReference type="GO" id="GO:0003677">
    <property type="term" value="F:DNA binding"/>
    <property type="evidence" value="ECO:0007669"/>
    <property type="project" value="UniProtKB-UniRule"/>
</dbReference>
<dbReference type="EMBL" id="RQVS01000012">
    <property type="protein sequence ID" value="RRJ86090.1"/>
    <property type="molecule type" value="Genomic_DNA"/>
</dbReference>
<dbReference type="InterPro" id="IPR023009">
    <property type="entry name" value="Tyrosine_recombinase_XerC/XerD"/>
</dbReference>